<dbReference type="Proteomes" id="UP000269883">
    <property type="component" value="Chromosome"/>
</dbReference>
<evidence type="ECO:0000256" key="1">
    <source>
        <dbReference type="ARBA" id="ARBA00022801"/>
    </source>
</evidence>
<dbReference type="InterPro" id="IPR003594">
    <property type="entry name" value="HATPase_dom"/>
</dbReference>
<dbReference type="Gene3D" id="3.30.565.10">
    <property type="entry name" value="Histidine kinase-like ATPase, C-terminal domain"/>
    <property type="match status" value="1"/>
</dbReference>
<dbReference type="GO" id="GO:0016791">
    <property type="term" value="F:phosphatase activity"/>
    <property type="evidence" value="ECO:0007669"/>
    <property type="project" value="TreeGrafter"/>
</dbReference>
<dbReference type="RefSeq" id="WP_126379426.1">
    <property type="nucleotide sequence ID" value="NZ_AP017378.1"/>
</dbReference>
<dbReference type="GO" id="GO:0000160">
    <property type="term" value="P:phosphorelay signal transduction system"/>
    <property type="evidence" value="ECO:0007669"/>
    <property type="project" value="InterPro"/>
</dbReference>
<gene>
    <name evidence="5" type="ORF">DFE_2182</name>
</gene>
<keyword evidence="1" id="KW-0378">Hydrolase</keyword>
<dbReference type="Pfam" id="PF07228">
    <property type="entry name" value="SpoIIE"/>
    <property type="match status" value="1"/>
</dbReference>
<feature type="region of interest" description="Disordered" evidence="3">
    <location>
        <begin position="468"/>
        <end position="487"/>
    </location>
</feature>
<dbReference type="EMBL" id="AP017378">
    <property type="protein sequence ID" value="BBD08908.1"/>
    <property type="molecule type" value="Genomic_DNA"/>
</dbReference>
<name>A0A2Z6B0D2_9BACT</name>
<feature type="domain" description="Response regulatory" evidence="4">
    <location>
        <begin position="13"/>
        <end position="129"/>
    </location>
</feature>
<dbReference type="InterPro" id="IPR001932">
    <property type="entry name" value="PPM-type_phosphatase-like_dom"/>
</dbReference>
<dbReference type="AlphaFoldDB" id="A0A2Z6B0D2"/>
<dbReference type="Gene3D" id="3.40.50.2300">
    <property type="match status" value="1"/>
</dbReference>
<dbReference type="SMART" id="SM00331">
    <property type="entry name" value="PP2C_SIG"/>
    <property type="match status" value="1"/>
</dbReference>
<dbReference type="InterPro" id="IPR036890">
    <property type="entry name" value="HATPase_C_sf"/>
</dbReference>
<evidence type="ECO:0000259" key="4">
    <source>
        <dbReference type="PROSITE" id="PS50110"/>
    </source>
</evidence>
<dbReference type="Pfam" id="PF00072">
    <property type="entry name" value="Response_reg"/>
    <property type="match status" value="1"/>
</dbReference>
<dbReference type="InterPro" id="IPR052016">
    <property type="entry name" value="Bact_Sigma-Reg"/>
</dbReference>
<dbReference type="KEGG" id="dfl:DFE_2182"/>
<evidence type="ECO:0000256" key="2">
    <source>
        <dbReference type="PROSITE-ProRule" id="PRU00169"/>
    </source>
</evidence>
<sequence length="532" mass="58695">MGVRRRSETDSIRVLVVDDQESIREALVEMLDDFAYDVAMAEDGEEAIVLYNEFGPDIILLDMNMPRMDGLGVIKYLREVEEDSDVLITMLTSNRSPENKLQAFGAGANDFLYKPFDRAELLARVGVGARQVRLNRRLRQAFDTIDDELVMVAELQERLLPKVESVPVSWPGMSGVRVQSLYRPSGRASGDYFDFFPVGDGVLRAVVADVSGHGARAAFLMGIVRTLFRVSKSHFMGLEETFQLINTHLCGIIGEEEDFATVLAVDLDFERGELRYINAGHCPGVLSSESGVDDLPPTGTVLGFFEMPYQEHRLKLPAGGGLFMYTDGFYDWQRSGGGLFDYDSFRELAVRVVEDGGDFPDRLMSALRIEDGSEPAFRDDVTALWIAFGAQDGACYSCQARVGEARALVRRAIADLAKQIDGKNVLYDLDLALTEAVANVVEHAYPEGQPGDVDVEVRVIPGRSVSMEVRDSGPGFDPTGRDVNPPGPEAVSGRGLYIISQLAETLDVVRRDGMNIVSFTKNIEKEAWKTCG</sequence>
<reference evidence="5 6" key="1">
    <citation type="journal article" date="2018" name="Sci. Adv.">
        <title>Multi-heme cytochromes provide a pathway for survival in energy-limited environments.</title>
        <authorList>
            <person name="Deng X."/>
            <person name="Dohmae N."/>
            <person name="Nealson K.H."/>
            <person name="Hashimoto K."/>
            <person name="Okamoto A."/>
        </authorList>
    </citation>
    <scope>NUCLEOTIDE SEQUENCE [LARGE SCALE GENOMIC DNA]</scope>
    <source>
        <strain evidence="5 6">IS5</strain>
    </source>
</reference>
<dbReference type="PROSITE" id="PS50110">
    <property type="entry name" value="RESPONSE_REGULATORY"/>
    <property type="match status" value="1"/>
</dbReference>
<accession>A0A2Z6B0D2</accession>
<protein>
    <submittedName>
        <fullName evidence="5">Response regulator receiver modulated serine phosphatase</fullName>
    </submittedName>
</protein>
<dbReference type="PANTHER" id="PTHR43156:SF2">
    <property type="entry name" value="STAGE II SPORULATION PROTEIN E"/>
    <property type="match status" value="1"/>
</dbReference>
<dbReference type="InterPro" id="IPR036457">
    <property type="entry name" value="PPM-type-like_dom_sf"/>
</dbReference>
<dbReference type="CDD" id="cd16936">
    <property type="entry name" value="HATPase_RsbW-like"/>
    <property type="match status" value="1"/>
</dbReference>
<keyword evidence="6" id="KW-1185">Reference proteome</keyword>
<dbReference type="Gene3D" id="3.60.40.10">
    <property type="entry name" value="PPM-type phosphatase domain"/>
    <property type="match status" value="1"/>
</dbReference>
<dbReference type="InterPro" id="IPR011006">
    <property type="entry name" value="CheY-like_superfamily"/>
</dbReference>
<proteinExistence type="predicted"/>
<feature type="modified residue" description="4-aspartylphosphate" evidence="2">
    <location>
        <position position="62"/>
    </location>
</feature>
<dbReference type="InterPro" id="IPR001789">
    <property type="entry name" value="Sig_transdc_resp-reg_receiver"/>
</dbReference>
<dbReference type="Pfam" id="PF13581">
    <property type="entry name" value="HATPase_c_2"/>
    <property type="match status" value="1"/>
</dbReference>
<keyword evidence="2" id="KW-0597">Phosphoprotein</keyword>
<evidence type="ECO:0000313" key="5">
    <source>
        <dbReference type="EMBL" id="BBD08908.1"/>
    </source>
</evidence>
<dbReference type="SMART" id="SM00448">
    <property type="entry name" value="REC"/>
    <property type="match status" value="1"/>
</dbReference>
<evidence type="ECO:0000313" key="6">
    <source>
        <dbReference type="Proteomes" id="UP000269883"/>
    </source>
</evidence>
<dbReference type="OrthoDB" id="20101at2"/>
<dbReference type="SUPFAM" id="SSF52172">
    <property type="entry name" value="CheY-like"/>
    <property type="match status" value="1"/>
</dbReference>
<evidence type="ECO:0000256" key="3">
    <source>
        <dbReference type="SAM" id="MobiDB-lite"/>
    </source>
</evidence>
<dbReference type="SUPFAM" id="SSF55874">
    <property type="entry name" value="ATPase domain of HSP90 chaperone/DNA topoisomerase II/histidine kinase"/>
    <property type="match status" value="1"/>
</dbReference>
<dbReference type="PANTHER" id="PTHR43156">
    <property type="entry name" value="STAGE II SPORULATION PROTEIN E-RELATED"/>
    <property type="match status" value="1"/>
</dbReference>
<organism evidence="5 6">
    <name type="scientific">Desulfovibrio ferrophilus</name>
    <dbReference type="NCBI Taxonomy" id="241368"/>
    <lineage>
        <taxon>Bacteria</taxon>
        <taxon>Pseudomonadati</taxon>
        <taxon>Thermodesulfobacteriota</taxon>
        <taxon>Desulfovibrionia</taxon>
        <taxon>Desulfovibrionales</taxon>
        <taxon>Desulfovibrionaceae</taxon>
        <taxon>Desulfovibrio</taxon>
    </lineage>
</organism>
<dbReference type="SUPFAM" id="SSF81606">
    <property type="entry name" value="PP2C-like"/>
    <property type="match status" value="1"/>
</dbReference>